<dbReference type="SUPFAM" id="SSF52058">
    <property type="entry name" value="L domain-like"/>
    <property type="match status" value="1"/>
</dbReference>
<sequence>MESSIDLKKLVSEAILRIRQIAISMRGGEVLDEIKETTAKLEAKLVHRWEKWEPTVQINSVKVLLKQARIISNKRPNLKEIQKELVDYFLKICDDASKEVVGFEKHVKEIMDNLERKRVVGVCGMVGIGKTTLLLALDTRIRRENPLYLVAQLDLRHQNIEELQQSILFQLYQRYPRFEVSRPENPEQGRRDLATVFKFLNNNKKKVCFILDGIPTLEFWSALFPLDLQRLLGSSSNFIVSSQNQRVIEDLSNLACSNPETEFLLYTLAPLQKGHAKDLFCAKAEAKGSLLAQNTFVDGIVDLCGGLPLALVECGTYFSIKENRPNNEKIKTQLRGTLQDTPCKEIFERLLNSIEEEILQAFVDVAMFWNGKEWKKASIAMEYEIGESLLDRLREKSLVTCDGGNPSVKVHPLMEALAIRLASQKQQVYLKNASPTGVRDKVRGISCYDRNIDLEELSVMHELRKHSIKAISQNLTFLSISQECANTRKLIIEHLKNLPNLRYLCFSSNSQLKYLPSSLFPILKSLIYLDLSNCDSLVKLPSSISHLSLLRTLDLSGCTVLGELPDTISRLTSLEALFLSNCTQLKKLPDAIGDLKSLRSLKLSRCYTLKRLPHTFFDLQSLQNLDVSQNKKMEGMWQRVANLMALEHLNMAHNEKLQDLPAAFGNLRSLKVLNLSNCKQLKHLPDSLGKLNSLKALYLAHCDELEEIPLNSIAKIPSLEQISVPPKHREKLPPSLMAKLVPNGQESQ</sequence>
<dbReference type="GO" id="GO:0006952">
    <property type="term" value="P:defense response"/>
    <property type="evidence" value="ECO:0007669"/>
    <property type="project" value="UniProtKB-KW"/>
</dbReference>
<dbReference type="InterPro" id="IPR032675">
    <property type="entry name" value="LRR_dom_sf"/>
</dbReference>
<dbReference type="Pfam" id="PF23598">
    <property type="entry name" value="LRR_14"/>
    <property type="match status" value="1"/>
</dbReference>
<evidence type="ECO:0000256" key="3">
    <source>
        <dbReference type="ARBA" id="ARBA00022737"/>
    </source>
</evidence>
<keyword evidence="3" id="KW-0677">Repeat</keyword>
<dbReference type="Pfam" id="PF13855">
    <property type="entry name" value="LRR_8"/>
    <property type="match status" value="1"/>
</dbReference>
<dbReference type="InterPro" id="IPR027417">
    <property type="entry name" value="P-loop_NTPase"/>
</dbReference>
<dbReference type="AlphaFoldDB" id="A0A9D4ZCS2"/>
<dbReference type="EMBL" id="JABFUD020000015">
    <property type="protein sequence ID" value="KAI5069292.1"/>
    <property type="molecule type" value="Genomic_DNA"/>
</dbReference>
<keyword evidence="1" id="KW-0150">Chloroplast</keyword>
<dbReference type="SUPFAM" id="SSF52540">
    <property type="entry name" value="P-loop containing nucleoside triphosphate hydrolases"/>
    <property type="match status" value="1"/>
</dbReference>
<evidence type="ECO:0000313" key="6">
    <source>
        <dbReference type="EMBL" id="KAI5069292.1"/>
    </source>
</evidence>
<evidence type="ECO:0000313" key="7">
    <source>
        <dbReference type="Proteomes" id="UP000886520"/>
    </source>
</evidence>
<dbReference type="OrthoDB" id="1733683at2759"/>
<dbReference type="PRINTS" id="PR00364">
    <property type="entry name" value="DISEASERSIST"/>
</dbReference>
<dbReference type="InterPro" id="IPR001611">
    <property type="entry name" value="Leu-rich_rpt"/>
</dbReference>
<dbReference type="GO" id="GO:0043531">
    <property type="term" value="F:ADP binding"/>
    <property type="evidence" value="ECO:0007669"/>
    <property type="project" value="InterPro"/>
</dbReference>
<evidence type="ECO:0000259" key="5">
    <source>
        <dbReference type="Pfam" id="PF23598"/>
    </source>
</evidence>
<reference evidence="6" key="1">
    <citation type="submission" date="2021-01" db="EMBL/GenBank/DDBJ databases">
        <title>Adiantum capillus-veneris genome.</title>
        <authorList>
            <person name="Fang Y."/>
            <person name="Liao Q."/>
        </authorList>
    </citation>
    <scope>NUCLEOTIDE SEQUENCE</scope>
    <source>
        <strain evidence="6">H3</strain>
        <tissue evidence="6">Leaf</tissue>
    </source>
</reference>
<feature type="region of interest" description="Disordered" evidence="4">
    <location>
        <begin position="726"/>
        <end position="748"/>
    </location>
</feature>
<dbReference type="Gene3D" id="3.40.50.300">
    <property type="entry name" value="P-loop containing nucleotide triphosphate hydrolases"/>
    <property type="match status" value="1"/>
</dbReference>
<keyword evidence="2" id="KW-0433">Leucine-rich repeat</keyword>
<evidence type="ECO:0000256" key="1">
    <source>
        <dbReference type="ARBA" id="ARBA00022528"/>
    </source>
</evidence>
<keyword evidence="1" id="KW-0934">Plastid</keyword>
<accession>A0A9D4ZCS2</accession>
<keyword evidence="7" id="KW-1185">Reference proteome</keyword>
<dbReference type="Proteomes" id="UP000886520">
    <property type="component" value="Chromosome 15"/>
</dbReference>
<dbReference type="Gene3D" id="3.80.10.10">
    <property type="entry name" value="Ribonuclease Inhibitor"/>
    <property type="match status" value="2"/>
</dbReference>
<dbReference type="InterPro" id="IPR055414">
    <property type="entry name" value="LRR_R13L4/SHOC2-like"/>
</dbReference>
<evidence type="ECO:0000256" key="2">
    <source>
        <dbReference type="ARBA" id="ARBA00022614"/>
    </source>
</evidence>
<organism evidence="6 7">
    <name type="scientific">Adiantum capillus-veneris</name>
    <name type="common">Maidenhair fern</name>
    <dbReference type="NCBI Taxonomy" id="13818"/>
    <lineage>
        <taxon>Eukaryota</taxon>
        <taxon>Viridiplantae</taxon>
        <taxon>Streptophyta</taxon>
        <taxon>Embryophyta</taxon>
        <taxon>Tracheophyta</taxon>
        <taxon>Polypodiopsida</taxon>
        <taxon>Polypodiidae</taxon>
        <taxon>Polypodiales</taxon>
        <taxon>Pteridineae</taxon>
        <taxon>Pteridaceae</taxon>
        <taxon>Vittarioideae</taxon>
        <taxon>Adiantum</taxon>
    </lineage>
</organism>
<gene>
    <name evidence="6" type="ORF">GOP47_0015593</name>
</gene>
<dbReference type="InterPro" id="IPR003591">
    <property type="entry name" value="Leu-rich_rpt_typical-subtyp"/>
</dbReference>
<evidence type="ECO:0000256" key="4">
    <source>
        <dbReference type="SAM" id="MobiDB-lite"/>
    </source>
</evidence>
<dbReference type="PANTHER" id="PTHR36766:SF30">
    <property type="entry name" value="TIR-NBS TYPE DISEASE RESISTANCE PROTEIN-RELATED"/>
    <property type="match status" value="1"/>
</dbReference>
<comment type="caution">
    <text evidence="6">The sequence shown here is derived from an EMBL/GenBank/DDBJ whole genome shotgun (WGS) entry which is preliminary data.</text>
</comment>
<dbReference type="SMART" id="SM00369">
    <property type="entry name" value="LRR_TYP"/>
    <property type="match status" value="5"/>
</dbReference>
<protein>
    <recommendedName>
        <fullName evidence="5">Disease resistance R13L4/SHOC-2-like LRR domain-containing protein</fullName>
    </recommendedName>
</protein>
<proteinExistence type="predicted"/>
<name>A0A9D4ZCS2_ADICA</name>
<dbReference type="PANTHER" id="PTHR36766">
    <property type="entry name" value="PLANT BROAD-SPECTRUM MILDEW RESISTANCE PROTEIN RPW8"/>
    <property type="match status" value="1"/>
</dbReference>
<feature type="domain" description="Disease resistance R13L4/SHOC-2-like LRR" evidence="5">
    <location>
        <begin position="475"/>
        <end position="581"/>
    </location>
</feature>